<name>A0MFM5_ARATH</name>
<evidence type="ECO:0000256" key="1">
    <source>
        <dbReference type="SAM" id="Coils"/>
    </source>
</evidence>
<sequence length="119" mass="13783">MVRHFRKTDTLARLCSIDAGVLINPSTDVSARRVRSSTRQTRILKNQAKLDSLMAELEQIKAYEKVLRKGQEQNIKKYNRKEISDLKLEDLVVFQKKLENLQDDLKKKRVELEASLSLG</sequence>
<evidence type="ECO:0000313" key="2">
    <source>
        <dbReference type="EMBL" id="ABK28745.1"/>
    </source>
</evidence>
<dbReference type="AlphaFoldDB" id="A0MFM5"/>
<dbReference type="EMBL" id="DQ653351">
    <property type="protein sequence ID" value="ABK28745.1"/>
    <property type="molecule type" value="mRNA"/>
</dbReference>
<keyword evidence="1" id="KW-0175">Coiled coil</keyword>
<organism evidence="2">
    <name type="scientific">Arabidopsis thaliana</name>
    <name type="common">Mouse-ear cress</name>
    <dbReference type="NCBI Taxonomy" id="3702"/>
    <lineage>
        <taxon>Eukaryota</taxon>
        <taxon>Viridiplantae</taxon>
        <taxon>Streptophyta</taxon>
        <taxon>Embryophyta</taxon>
        <taxon>Tracheophyta</taxon>
        <taxon>Spermatophyta</taxon>
        <taxon>Magnoliopsida</taxon>
        <taxon>eudicotyledons</taxon>
        <taxon>Gunneridae</taxon>
        <taxon>Pentapetalae</taxon>
        <taxon>rosids</taxon>
        <taxon>malvids</taxon>
        <taxon>Brassicales</taxon>
        <taxon>Brassicaceae</taxon>
        <taxon>Camelineae</taxon>
        <taxon>Arabidopsis</taxon>
    </lineage>
</organism>
<accession>A0MFM5</accession>
<dbReference type="ExpressionAtlas" id="A0MFM5">
    <property type="expression patterns" value="baseline and differential"/>
</dbReference>
<protein>
    <submittedName>
        <fullName evidence="2">Uncharacterized protein</fullName>
    </submittedName>
</protein>
<proteinExistence type="evidence at transcript level"/>
<reference evidence="2" key="1">
    <citation type="submission" date="2006-05" db="EMBL/GenBank/DDBJ databases">
        <title>Simultaneous high-throughput recombinational cloning of open reading frames in closed and open configurations.</title>
        <authorList>
            <person name="Underwood B.A."/>
            <person name="Vanderhaeghen R."/>
            <person name="Whitford R."/>
            <person name="Town C.D."/>
            <person name="Hilson P."/>
        </authorList>
    </citation>
    <scope>NUCLEOTIDE SEQUENCE</scope>
</reference>
<feature type="non-terminal residue" evidence="2">
    <location>
        <position position="119"/>
    </location>
</feature>
<feature type="coiled-coil region" evidence="1">
    <location>
        <begin position="91"/>
        <end position="118"/>
    </location>
</feature>